<dbReference type="AlphaFoldDB" id="A0ABD0KUE4"/>
<evidence type="ECO:0000313" key="1">
    <source>
        <dbReference type="EMBL" id="KAK7490717.1"/>
    </source>
</evidence>
<evidence type="ECO:0000313" key="2">
    <source>
        <dbReference type="Proteomes" id="UP001519460"/>
    </source>
</evidence>
<accession>A0ABD0KUE4</accession>
<reference evidence="1 2" key="1">
    <citation type="journal article" date="2023" name="Sci. Data">
        <title>Genome assembly of the Korean intertidal mud-creeper Batillaria attramentaria.</title>
        <authorList>
            <person name="Patra A.K."/>
            <person name="Ho P.T."/>
            <person name="Jun S."/>
            <person name="Lee S.J."/>
            <person name="Kim Y."/>
            <person name="Won Y.J."/>
        </authorList>
    </citation>
    <scope>NUCLEOTIDE SEQUENCE [LARGE SCALE GENOMIC DNA]</scope>
    <source>
        <strain evidence="1">Wonlab-2016</strain>
    </source>
</reference>
<gene>
    <name evidence="1" type="ORF">BaRGS_00018134</name>
</gene>
<comment type="caution">
    <text evidence="1">The sequence shown here is derived from an EMBL/GenBank/DDBJ whole genome shotgun (WGS) entry which is preliminary data.</text>
</comment>
<sequence length="71" mass="7728">MDGRVFSRRYFDLPASGPCRVWIEYEMTASAACVCALNSGGEREAQGEQDGILVKDREQQAVLCGGGDRSL</sequence>
<keyword evidence="2" id="KW-1185">Reference proteome</keyword>
<organism evidence="1 2">
    <name type="scientific">Batillaria attramentaria</name>
    <dbReference type="NCBI Taxonomy" id="370345"/>
    <lineage>
        <taxon>Eukaryota</taxon>
        <taxon>Metazoa</taxon>
        <taxon>Spiralia</taxon>
        <taxon>Lophotrochozoa</taxon>
        <taxon>Mollusca</taxon>
        <taxon>Gastropoda</taxon>
        <taxon>Caenogastropoda</taxon>
        <taxon>Sorbeoconcha</taxon>
        <taxon>Cerithioidea</taxon>
        <taxon>Batillariidae</taxon>
        <taxon>Batillaria</taxon>
    </lineage>
</organism>
<protein>
    <submittedName>
        <fullName evidence="1">Uncharacterized protein</fullName>
    </submittedName>
</protein>
<dbReference type="Proteomes" id="UP001519460">
    <property type="component" value="Unassembled WGS sequence"/>
</dbReference>
<proteinExistence type="predicted"/>
<dbReference type="EMBL" id="JACVVK020000124">
    <property type="protein sequence ID" value="KAK7490717.1"/>
    <property type="molecule type" value="Genomic_DNA"/>
</dbReference>
<name>A0ABD0KUE4_9CAEN</name>